<keyword evidence="1" id="KW-0472">Membrane</keyword>
<dbReference type="RefSeq" id="WP_210896013.1">
    <property type="nucleotide sequence ID" value="NZ_CP071696.1"/>
</dbReference>
<dbReference type="EMBL" id="CP071696">
    <property type="protein sequence ID" value="QTX03434.1"/>
    <property type="molecule type" value="Genomic_DNA"/>
</dbReference>
<accession>A0A975FK31</accession>
<reference evidence="2" key="1">
    <citation type="submission" date="2021-03" db="EMBL/GenBank/DDBJ databases">
        <title>Agromyces archimandritus sp. nov., isolated from the cockroach Archimandrita tessellata.</title>
        <authorList>
            <person name="Guzman J."/>
            <person name="Ortuzar M."/>
            <person name="Poehlein A."/>
            <person name="Daniel R."/>
            <person name="Trujillo M."/>
            <person name="Vilcinskas A."/>
        </authorList>
    </citation>
    <scope>NUCLEOTIDE SEQUENCE</scope>
    <source>
        <strain evidence="2">G127AT</strain>
    </source>
</reference>
<keyword evidence="1" id="KW-1133">Transmembrane helix</keyword>
<keyword evidence="1" id="KW-0812">Transmembrane</keyword>
<evidence type="ECO:0000313" key="3">
    <source>
        <dbReference type="Proteomes" id="UP000671914"/>
    </source>
</evidence>
<dbReference type="KEGG" id="aarc:G127AT_08630"/>
<dbReference type="Proteomes" id="UP000671914">
    <property type="component" value="Chromosome"/>
</dbReference>
<evidence type="ECO:0000313" key="2">
    <source>
        <dbReference type="EMBL" id="QTX03434.1"/>
    </source>
</evidence>
<organism evidence="2 3">
    <name type="scientific">Agromyces archimandritae</name>
    <dbReference type="NCBI Taxonomy" id="2781962"/>
    <lineage>
        <taxon>Bacteria</taxon>
        <taxon>Bacillati</taxon>
        <taxon>Actinomycetota</taxon>
        <taxon>Actinomycetes</taxon>
        <taxon>Micrococcales</taxon>
        <taxon>Microbacteriaceae</taxon>
        <taxon>Agromyces</taxon>
    </lineage>
</organism>
<gene>
    <name evidence="2" type="ORF">G127AT_08630</name>
</gene>
<sequence length="260" mass="27553">MSRTVRDRALKTFFVAAGLAVIAAIALFPDAIARVLVRLPDPGGSPYAGPAIIALVVVLVPLVFFIRLGRLGRSAAAFRTLERAGGGVTAGARRTRSLLAAVSELYGGDAKALGVRIGIRFVLRAEAEGVGFWAGGRKPKRLLLVPWDEVRTIRSDTMAIGDRSVPVMLLRVRHAGASLELPVLLASHARASAIPLRGEAFFQVVRAFKAKQRAHLVAGGLAWEEALQVAPITAPIPIIKGQRPTLAERRAFAAAAPAAE</sequence>
<name>A0A975FK31_9MICO</name>
<keyword evidence="3" id="KW-1185">Reference proteome</keyword>
<proteinExistence type="predicted"/>
<feature type="transmembrane region" description="Helical" evidence="1">
    <location>
        <begin position="47"/>
        <end position="66"/>
    </location>
</feature>
<dbReference type="AlphaFoldDB" id="A0A975FK31"/>
<evidence type="ECO:0000256" key="1">
    <source>
        <dbReference type="SAM" id="Phobius"/>
    </source>
</evidence>
<protein>
    <submittedName>
        <fullName evidence="2">Uncharacterized protein</fullName>
    </submittedName>
</protein>
<feature type="transmembrane region" description="Helical" evidence="1">
    <location>
        <begin position="12"/>
        <end position="35"/>
    </location>
</feature>